<reference evidence="2" key="1">
    <citation type="journal article" date="2015" name="Nat. Genet.">
        <title>The genome and transcriptome of the zoonotic hookworm Ancylostoma ceylanicum identify infection-specific gene families.</title>
        <authorList>
            <person name="Schwarz E.M."/>
            <person name="Hu Y."/>
            <person name="Antoshechkin I."/>
            <person name="Miller M.M."/>
            <person name="Sternberg P.W."/>
            <person name="Aroian R.V."/>
        </authorList>
    </citation>
    <scope>NUCLEOTIDE SEQUENCE</scope>
    <source>
        <strain evidence="2">HY135</strain>
    </source>
</reference>
<dbReference type="EMBL" id="JARK01001418">
    <property type="protein sequence ID" value="EYC05428.1"/>
    <property type="molecule type" value="Genomic_DNA"/>
</dbReference>
<dbReference type="Proteomes" id="UP000024635">
    <property type="component" value="Unassembled WGS sequence"/>
</dbReference>
<dbReference type="OrthoDB" id="5874221at2759"/>
<accession>A0A016TSQ1</accession>
<protein>
    <submittedName>
        <fullName evidence="1">Uncharacterized protein</fullName>
    </submittedName>
</protein>
<comment type="caution">
    <text evidence="1">The sequence shown here is derived from an EMBL/GenBank/DDBJ whole genome shotgun (WGS) entry which is preliminary data.</text>
</comment>
<dbReference type="AlphaFoldDB" id="A0A016TSQ1"/>
<evidence type="ECO:0000313" key="2">
    <source>
        <dbReference type="Proteomes" id="UP000024635"/>
    </source>
</evidence>
<name>A0A016TSQ1_9BILA</name>
<organism evidence="1 2">
    <name type="scientific">Ancylostoma ceylanicum</name>
    <dbReference type="NCBI Taxonomy" id="53326"/>
    <lineage>
        <taxon>Eukaryota</taxon>
        <taxon>Metazoa</taxon>
        <taxon>Ecdysozoa</taxon>
        <taxon>Nematoda</taxon>
        <taxon>Chromadorea</taxon>
        <taxon>Rhabditida</taxon>
        <taxon>Rhabditina</taxon>
        <taxon>Rhabditomorpha</taxon>
        <taxon>Strongyloidea</taxon>
        <taxon>Ancylostomatidae</taxon>
        <taxon>Ancylostomatinae</taxon>
        <taxon>Ancylostoma</taxon>
    </lineage>
</organism>
<evidence type="ECO:0000313" key="1">
    <source>
        <dbReference type="EMBL" id="EYC05428.1"/>
    </source>
</evidence>
<keyword evidence="2" id="KW-1185">Reference proteome</keyword>
<gene>
    <name evidence="1" type="primary">Acey_s0082.g1575</name>
    <name evidence="1" type="ORF">Y032_0082g1575</name>
</gene>
<proteinExistence type="predicted"/>
<sequence length="117" mass="13111">MRRLLWRPPGNFRSPLAALRKPRAELHVRVCPSVRTRLVPYYLLLNFVAARCAAEQPGSSTMNTKGKYGSVQRRPSMGQFLRQFAANIIPIANPRLRLVSGFNIETMVAQARMGSSA</sequence>